<organism evidence="1 2">
    <name type="scientific">Dallia pectoralis</name>
    <name type="common">Alaska blackfish</name>
    <dbReference type="NCBI Taxonomy" id="75939"/>
    <lineage>
        <taxon>Eukaryota</taxon>
        <taxon>Metazoa</taxon>
        <taxon>Chordata</taxon>
        <taxon>Craniata</taxon>
        <taxon>Vertebrata</taxon>
        <taxon>Euteleostomi</taxon>
        <taxon>Actinopterygii</taxon>
        <taxon>Neopterygii</taxon>
        <taxon>Teleostei</taxon>
        <taxon>Protacanthopterygii</taxon>
        <taxon>Esociformes</taxon>
        <taxon>Umbridae</taxon>
        <taxon>Dallia</taxon>
    </lineage>
</organism>
<reference evidence="1" key="1">
    <citation type="submission" date="2021-05" db="EMBL/GenBank/DDBJ databases">
        <authorList>
            <person name="Pan Q."/>
            <person name="Jouanno E."/>
            <person name="Zahm M."/>
            <person name="Klopp C."/>
            <person name="Cabau C."/>
            <person name="Louis A."/>
            <person name="Berthelot C."/>
            <person name="Parey E."/>
            <person name="Roest Crollius H."/>
            <person name="Montfort J."/>
            <person name="Robinson-Rechavi M."/>
            <person name="Bouchez O."/>
            <person name="Lampietro C."/>
            <person name="Lopez Roques C."/>
            <person name="Donnadieu C."/>
            <person name="Postlethwait J."/>
            <person name="Bobe J."/>
            <person name="Dillon D."/>
            <person name="Chandos A."/>
            <person name="von Hippel F."/>
            <person name="Guiguen Y."/>
        </authorList>
    </citation>
    <scope>NUCLEOTIDE SEQUENCE</scope>
    <source>
        <strain evidence="1">YG-Jan2019</strain>
    </source>
</reference>
<dbReference type="EMBL" id="CM055732">
    <property type="protein sequence ID" value="KAJ8012019.1"/>
    <property type="molecule type" value="Genomic_DNA"/>
</dbReference>
<comment type="caution">
    <text evidence="1">The sequence shown here is derived from an EMBL/GenBank/DDBJ whole genome shotgun (WGS) entry which is preliminary data.</text>
</comment>
<evidence type="ECO:0000313" key="1">
    <source>
        <dbReference type="EMBL" id="KAJ8012019.1"/>
    </source>
</evidence>
<keyword evidence="2" id="KW-1185">Reference proteome</keyword>
<proteinExistence type="predicted"/>
<dbReference type="Proteomes" id="UP001157502">
    <property type="component" value="Chromosome 5"/>
</dbReference>
<sequence>MAAASLENGLHGRQTPARHLGPRLPIPPLPPGRRYPVHGPQGPYTTDHPPLHHPRPYFYVQPMQPPPPLYHYQWPMPVPFNPYSGYPGLGFGMPGMVMPPFPPHPYTEVPGYVLPHAALHPTEYRQYQFPPAAMIYQNSRSRMFYQTATHRETANSEVQTETPTESEDRPTSNSLLVGSDSGRGTDLNTPSSPSSHAGKLNCREGESNSPVPSNMGLVGGQCTDTDTPTGTQDIGSCVKSTAVLGKPGKDRHLNYRHAWSVCSADGLVPMCSSSDQEDEGNTEGHVSSSTDVNLDQEAEPKRGLTRTHEETGKHGAVQPESSALEAIPCVNNDLKINESVWSVESLVPYVPSIDWMIQNGLMASENREQESPEKGLDHPANQSQMSFHFSRVPKTFNESVWSVQSFAPYVPSKELLVDNTCKEPETVTEEVSVSRGPAANQVMAITERRRSQRFSLTLENVNEAEKMSDEEISLYQQSFRHSPVPKKLNESVWSVQSLAGYVPSREWMVQNGVLDPEQATEKESGANVNQGLTASQVLAVTERRRSQRLSLSSVESYAPSSSWLADLGNVYYYGTLPQCSQENGNVFSTPPDKLPPSDRPSMDSEALPSRKLKRALQHDLDMEPVEKTMLDSSSSLLSSESTSNPTAEQLLMSSLGSPLPKVQCNPNRKGVDVTECTAQNTSEDPETHASKCLAGGQETLGSPEKEPVMTHPIVPRRLDCEQMIADVRRLDPSLIGDFKICGLMCSKLQQRNCACVEPMLDVVGSQKSPTGQTTEGNVTKMAVDLKLQELQQHRITHQKQQMHSRREGKGRPNYESCENGYGLNNYSKKRRQWQKRPLRTQAQANSSNNVFGQGDGDEEPWNGHDRSGKTRGANGRNKRY</sequence>
<accession>A0ACC2H7T5</accession>
<protein>
    <submittedName>
        <fullName evidence="1">Uncharacterized protein</fullName>
    </submittedName>
</protein>
<evidence type="ECO:0000313" key="2">
    <source>
        <dbReference type="Proteomes" id="UP001157502"/>
    </source>
</evidence>
<gene>
    <name evidence="1" type="ORF">DPEC_G00064340</name>
</gene>
<name>A0ACC2H7T5_DALPE</name>